<dbReference type="AlphaFoldDB" id="W2H4R4"/>
<feature type="coiled-coil region" evidence="1">
    <location>
        <begin position="95"/>
        <end position="122"/>
    </location>
</feature>
<proteinExistence type="predicted"/>
<feature type="compositionally biased region" description="Polar residues" evidence="2">
    <location>
        <begin position="65"/>
        <end position="80"/>
    </location>
</feature>
<reference evidence="3" key="1">
    <citation type="submission" date="2013-11" db="EMBL/GenBank/DDBJ databases">
        <title>The Genome Sequence of Phytophthora parasitica CJ02B3.</title>
        <authorList>
            <consortium name="The Broad Institute Genomics Platform"/>
            <person name="Russ C."/>
            <person name="Tyler B."/>
            <person name="Panabieres F."/>
            <person name="Shan W."/>
            <person name="Tripathy S."/>
            <person name="Grunwald N."/>
            <person name="Machado M."/>
            <person name="Johnson C.S."/>
            <person name="Arredondo F."/>
            <person name="Hong C."/>
            <person name="Coffey M."/>
            <person name="Young S.K."/>
            <person name="Zeng Q."/>
            <person name="Gargeya S."/>
            <person name="Fitzgerald M."/>
            <person name="Abouelleil A."/>
            <person name="Alvarado L."/>
            <person name="Chapman S.B."/>
            <person name="Gainer-Dewar J."/>
            <person name="Goldberg J."/>
            <person name="Griggs A."/>
            <person name="Gujja S."/>
            <person name="Hansen M."/>
            <person name="Howarth C."/>
            <person name="Imamovic A."/>
            <person name="Ireland A."/>
            <person name="Larimer J."/>
            <person name="McCowan C."/>
            <person name="Murphy C."/>
            <person name="Pearson M."/>
            <person name="Poon T.W."/>
            <person name="Priest M."/>
            <person name="Roberts A."/>
            <person name="Saif S."/>
            <person name="Shea T."/>
            <person name="Sykes S."/>
            <person name="Wortman J."/>
            <person name="Nusbaum C."/>
            <person name="Birren B."/>
        </authorList>
    </citation>
    <scope>NUCLEOTIDE SEQUENCE [LARGE SCALE GENOMIC DNA]</scope>
    <source>
        <strain evidence="3">CJ02B3</strain>
    </source>
</reference>
<feature type="region of interest" description="Disordered" evidence="2">
    <location>
        <begin position="462"/>
        <end position="515"/>
    </location>
</feature>
<dbReference type="Proteomes" id="UP000053236">
    <property type="component" value="Unassembled WGS sequence"/>
</dbReference>
<organism evidence="3">
    <name type="scientific">Phytophthora nicotianae</name>
    <name type="common">Potato buckeye rot agent</name>
    <name type="synonym">Phytophthora parasitica</name>
    <dbReference type="NCBI Taxonomy" id="4792"/>
    <lineage>
        <taxon>Eukaryota</taxon>
        <taxon>Sar</taxon>
        <taxon>Stramenopiles</taxon>
        <taxon>Oomycota</taxon>
        <taxon>Peronosporomycetes</taxon>
        <taxon>Peronosporales</taxon>
        <taxon>Peronosporaceae</taxon>
        <taxon>Phytophthora</taxon>
    </lineage>
</organism>
<evidence type="ECO:0000256" key="2">
    <source>
        <dbReference type="SAM" id="MobiDB-lite"/>
    </source>
</evidence>
<name>W2H4R4_PHYNI</name>
<feature type="compositionally biased region" description="Polar residues" evidence="2">
    <location>
        <begin position="14"/>
        <end position="24"/>
    </location>
</feature>
<gene>
    <name evidence="3" type="ORF">L915_05997</name>
</gene>
<evidence type="ECO:0000256" key="1">
    <source>
        <dbReference type="SAM" id="Coils"/>
    </source>
</evidence>
<dbReference type="VEuPathDB" id="FungiDB:PPTG_02254"/>
<keyword evidence="1" id="KW-0175">Coiled coil</keyword>
<evidence type="ECO:0000313" key="3">
    <source>
        <dbReference type="EMBL" id="ETK90164.1"/>
    </source>
</evidence>
<feature type="compositionally biased region" description="Basic and acidic residues" evidence="2">
    <location>
        <begin position="41"/>
        <end position="51"/>
    </location>
</feature>
<feature type="compositionally biased region" description="Low complexity" evidence="2">
    <location>
        <begin position="462"/>
        <end position="484"/>
    </location>
</feature>
<protein>
    <submittedName>
        <fullName evidence="3">Uncharacterized protein</fullName>
    </submittedName>
</protein>
<accession>W2H4R4</accession>
<dbReference type="SUPFAM" id="SSF82185">
    <property type="entry name" value="Histone H3 K4-specific methyltransferase SET7/9 N-terminal domain"/>
    <property type="match status" value="1"/>
</dbReference>
<feature type="region of interest" description="Disordered" evidence="2">
    <location>
        <begin position="1"/>
        <end position="88"/>
    </location>
</feature>
<dbReference type="EMBL" id="KI685573">
    <property type="protein sequence ID" value="ETK90164.1"/>
    <property type="molecule type" value="Genomic_DNA"/>
</dbReference>
<sequence length="550" mass="60213">MADGDDADALQAHGESTSEMSGEDQSLAPATATGGTGSAEGRTRGELKLVDGHSSADAAEPIQPGASNCSQGAISPTTPSAEKAEVPEVTSSLELAALRLELTQLRQTLEEEQDDVEEGNAATVTATADNTDNETVEYQVVDFAEGIYRGQVQAFDAPQQKEWRPHGRGVLTTATGHTYCGQWHNGTQVHYGTRYSPTLRYEGTVGGGSTPTACHGVGLYAFGALFVGCWVSAGRLHPRGLGSLQSSTDTSSMISVDGWCHGLHCVHHTAEVHKCTFKLPSDARSQSQPQRGLMVADEKLQYWRRHALTRALSAWIRHCCDFNITQARRSRLLALQTQAQARQAEQRAISEDLERQKAAKSQDATELLTLLARSREVLEQRSQRRQLYAQRLASAIQQRDLARACVAKQDNAVKALEIELQEVTDLLKEARQAQDNCTQYTRELHVLKRQIENASVKLNAARYEQRQQASQQEQEPQSSLSQRSDPPTPITKTPRARECADDNNSVHQSRRGSTRRSVTLGQQFVCGVPGCMCGIPRDVFLRVAGALNDE</sequence>